<reference evidence="1 2" key="2">
    <citation type="submission" date="2007-10" db="EMBL/GenBank/DDBJ databases">
        <authorList>
            <person name="Fulton L."/>
            <person name="Clifton S."/>
            <person name="Fulton B."/>
            <person name="Xu J."/>
            <person name="Minx P."/>
            <person name="Pepin K.H."/>
            <person name="Johnson M."/>
            <person name="Thiruvilangam P."/>
            <person name="Bhonagiri V."/>
            <person name="Nash W.E."/>
            <person name="Wang C."/>
            <person name="Mardis E.R."/>
            <person name="Wilson R.K."/>
        </authorList>
    </citation>
    <scope>NUCLEOTIDE SEQUENCE [LARGE SCALE GENOMIC DNA]</scope>
    <source>
        <strain evidence="1 2">ATCC 27755</strain>
    </source>
</reference>
<dbReference type="RefSeq" id="WP_005331667.1">
    <property type="nucleotide sequence ID" value="NZ_AAXA02000010.1"/>
</dbReference>
<evidence type="ECO:0000313" key="2">
    <source>
        <dbReference type="Proteomes" id="UP000005359"/>
    </source>
</evidence>
<dbReference type="GeneID" id="92863986"/>
<dbReference type="EMBL" id="AAXA02000010">
    <property type="protein sequence ID" value="EDR47830.1"/>
    <property type="molecule type" value="Genomic_DNA"/>
</dbReference>
<reference evidence="1 2" key="1">
    <citation type="submission" date="2007-10" db="EMBL/GenBank/DDBJ databases">
        <title>Draft genome sequence of Dorea formicigenerans(ATCC 27755).</title>
        <authorList>
            <person name="Sudarsanam P."/>
            <person name="Ley R."/>
            <person name="Guruge J."/>
            <person name="Turnbaugh P.J."/>
            <person name="Mahowald M."/>
            <person name="Liep D."/>
            <person name="Gordon J."/>
        </authorList>
    </citation>
    <scope>NUCLEOTIDE SEQUENCE [LARGE SCALE GENOMIC DNA]</scope>
    <source>
        <strain evidence="1 2">ATCC 27755</strain>
    </source>
</reference>
<organism evidence="1 2">
    <name type="scientific">Dorea formicigenerans ATCC 27755</name>
    <dbReference type="NCBI Taxonomy" id="411461"/>
    <lineage>
        <taxon>Bacteria</taxon>
        <taxon>Bacillati</taxon>
        <taxon>Bacillota</taxon>
        <taxon>Clostridia</taxon>
        <taxon>Lachnospirales</taxon>
        <taxon>Lachnospiraceae</taxon>
        <taxon>Dorea</taxon>
    </lineage>
</organism>
<proteinExistence type="predicted"/>
<dbReference type="Proteomes" id="UP000005359">
    <property type="component" value="Unassembled WGS sequence"/>
</dbReference>
<sequence length="59" mass="6810">MTSKQKNQILYIQEQADALSAEISELMRNGADLSHKHLNEMIQRGLFISMVCEEMLNEQ</sequence>
<gene>
    <name evidence="1" type="ORF">DORFOR_00913</name>
</gene>
<comment type="caution">
    <text evidence="1">The sequence shown here is derived from an EMBL/GenBank/DDBJ whole genome shotgun (WGS) entry which is preliminary data.</text>
</comment>
<evidence type="ECO:0000313" key="1">
    <source>
        <dbReference type="EMBL" id="EDR47830.1"/>
    </source>
</evidence>
<dbReference type="PaxDb" id="411461-DORFOR_00913"/>
<name>B0G3T6_9FIRM</name>
<accession>B0G3T6</accession>
<protein>
    <submittedName>
        <fullName evidence="1">Uncharacterized protein</fullName>
    </submittedName>
</protein>
<dbReference type="STRING" id="411461.DORFOR_00913"/>
<dbReference type="AlphaFoldDB" id="B0G3T6"/>